<dbReference type="AlphaFoldDB" id="A0A6C0JX46"/>
<name>A0A6C0JX46_9ZZZZ</name>
<evidence type="ECO:0000313" key="1">
    <source>
        <dbReference type="EMBL" id="QHU10079.1"/>
    </source>
</evidence>
<dbReference type="EMBL" id="MN740749">
    <property type="protein sequence ID" value="QHU10079.1"/>
    <property type="molecule type" value="Genomic_DNA"/>
</dbReference>
<sequence length="48" mass="5947">MRGFEPHRMQLFGNDKSLPNNFLYFANMYYMHIYLKTYLHMFTYGCIQ</sequence>
<proteinExistence type="predicted"/>
<protein>
    <submittedName>
        <fullName evidence="1">Uncharacterized protein</fullName>
    </submittedName>
</protein>
<organism evidence="1">
    <name type="scientific">viral metagenome</name>
    <dbReference type="NCBI Taxonomy" id="1070528"/>
    <lineage>
        <taxon>unclassified sequences</taxon>
        <taxon>metagenomes</taxon>
        <taxon>organismal metagenomes</taxon>
    </lineage>
</organism>
<reference evidence="1" key="1">
    <citation type="journal article" date="2020" name="Nature">
        <title>Giant virus diversity and host interactions through global metagenomics.</title>
        <authorList>
            <person name="Schulz F."/>
            <person name="Roux S."/>
            <person name="Paez-Espino D."/>
            <person name="Jungbluth S."/>
            <person name="Walsh D.A."/>
            <person name="Denef V.J."/>
            <person name="McMahon K.D."/>
            <person name="Konstantinidis K.T."/>
            <person name="Eloe-Fadrosh E.A."/>
            <person name="Kyrpides N.C."/>
            <person name="Woyke T."/>
        </authorList>
    </citation>
    <scope>NUCLEOTIDE SEQUENCE</scope>
    <source>
        <strain evidence="1">GVMAG-S-1101164-67</strain>
    </source>
</reference>
<accession>A0A6C0JX46</accession>